<evidence type="ECO:0000256" key="1">
    <source>
        <dbReference type="ARBA" id="ARBA00022614"/>
    </source>
</evidence>
<name>A0A2B7Y7C8_POLH7</name>
<feature type="region of interest" description="Disordered" evidence="3">
    <location>
        <begin position="475"/>
        <end position="536"/>
    </location>
</feature>
<accession>A0A2B7Y7C8</accession>
<dbReference type="SMART" id="SM00365">
    <property type="entry name" value="LRR_SD22"/>
    <property type="match status" value="6"/>
</dbReference>
<dbReference type="SMART" id="SM00369">
    <property type="entry name" value="LRR_TYP"/>
    <property type="match status" value="7"/>
</dbReference>
<evidence type="ECO:0000313" key="5">
    <source>
        <dbReference type="Proteomes" id="UP000224634"/>
    </source>
</evidence>
<feature type="compositionally biased region" description="Polar residues" evidence="3">
    <location>
        <begin position="340"/>
        <end position="352"/>
    </location>
</feature>
<dbReference type="PANTHER" id="PTHR47566">
    <property type="match status" value="1"/>
</dbReference>
<feature type="region of interest" description="Disordered" evidence="3">
    <location>
        <begin position="170"/>
        <end position="222"/>
    </location>
</feature>
<feature type="compositionally biased region" description="Polar residues" evidence="3">
    <location>
        <begin position="692"/>
        <end position="701"/>
    </location>
</feature>
<feature type="region of interest" description="Disordered" evidence="3">
    <location>
        <begin position="292"/>
        <end position="352"/>
    </location>
</feature>
<dbReference type="SUPFAM" id="SSF52058">
    <property type="entry name" value="L domain-like"/>
    <property type="match status" value="1"/>
</dbReference>
<protein>
    <recommendedName>
        <fullName evidence="6">Septation initiation network scaffold protein cdc11</fullName>
    </recommendedName>
</protein>
<dbReference type="PROSITE" id="PS51450">
    <property type="entry name" value="LRR"/>
    <property type="match status" value="5"/>
</dbReference>
<dbReference type="GO" id="GO:0035591">
    <property type="term" value="F:signaling adaptor activity"/>
    <property type="evidence" value="ECO:0007669"/>
    <property type="project" value="TreeGrafter"/>
</dbReference>
<keyword evidence="5" id="KW-1185">Reference proteome</keyword>
<sequence>MNPPPPWLTGLDEDWIPEAQLSTGSLSKSPSNSFRRSVTSSTSLPDLQQRSPIAQQKHPRRSSDPSQIEETEALADRLPSRHNTRVMNKQTHLLNDQSSFLPETSVRITRRASGLSTPLIGSTIQTRPVNKVPGDSFPEWRRRIMMGEESGDLFGPIGLERIFLPPSNNESYQTKLPASDNIGQSWSHPPDPPPHGVPVSSNLEGRSSAGSGTRLRNRFGIHQRGSNSRKIRYVSSTLHALDLSHDGSSLLDSRLRTVSGREEIRNESISPVLLPQTPRLINNWKNGTLDVPLRPEGSLDKSVSLQPRSPEQSSRLSDPAHYHYSIEDDEHGGPEDALGMTSQSLPEDLSMGTQDFISNGFVNSRRGGYSNEGSFLTRRLSPSSFLSQAHSSSFLRSSNIRSSPPSNQRRRSLRNPKCGSDMPSANINLDKPKTERSQAESSEARPLSRGSPLKLFGNYDTYTNEKLLRRMSQFEESFEESLDDAPPSPSQNRQRAQISSQKKRNAQTQSASSSQQQQNEATSDTQIEHSASLQDHSSFSPVLLPTLLAAEGGGISVSHQSQHKSRGRQNHTTARQESKPNALFKPVKSDGPSKGRDLEQRGIKPPSAKRIETKRVLNSPTKDLNPKRRRTLQRSLRNDDDDEIEIRHDPAIDLTFQSSYFGSTIMGKGHLDTSELAIPSEQHAFYKPQPTTPTSRQNQHAPTDHLGVGSKRDTPSPNMVNGTSQQFDNARPRGMGQLSIDTSLEVDDNRTDTMTTQLYLDQAMYCMDQIRSKPPRSGLTSVLETNAVSDEEYDDVYFEESSLEEFSRPPSREGIDLRELRQLAIQNPRIVSHLKKFEDKDDHELFMSASVMSLRLKKDRNRPTLRAFGDEHGDSTTSSPKDNQLRPQHSSLTSSADSAHAAETRRSNGTSGLSGPRGSSSKSGMRWILSPDKFSNLISDQTGKMVFDQTAQRWVRSPANAAENRRRGLPDVASEDDPFVDISDLSVDELQELMAIKGGGVSSRGKSPPEVADTTLKDHTYEVEGVEGFRQPSDTRPRTRDGHAALDSSSVQSSKSTHFTASGPKPDTRATSWATEELTGIQDQTIGGAAPNGVQQPGEASRERRMNDEPRSNVRPQSSDDRKQARAPTITFSSPLVNRVGYQDESSVTESGRLENEQPLPITPPGRHSSCGDNLQPCVSDAHTDSLPSSRERIPSARITPRCNSIDGRPFIGRPVSRIDEESENSRVNESAMIRQDDLSVVQAAGNEERSIILPETANHDTTYSFYLSPLPDFTFHQMDESMKLEVSYIAQRTHPESMRQVHGTFALASEELVKHITDVQPYEIYWEHLRKLDLQGKNLITLRKLNEFCSRLEELDVSHNNIGQLSGVPATVRSLKIQQNCLSNLTPWGHLSNLQYLDVSGNDLETLDGFAGLVHLRSLKANNNRIENIDGVLGLNGLLSLKLRGNKLQSVDFGKVDLARLTELDLSGNSISSVLNLDALCALESLDLRDNKIQNLNCSLIPNLHSLKLSSNNLESLDISPYPSLRLLYADKNHLSTISGLEHRCLLEILAIREQTLPPRHRSEGQQSQSLQLDLSSAIGLRKLFLSANTLSPEVLCPPTILPNLQFMDLASCALENLPPGFGTMFPNLAGLNLNFNALSDIAGLQGISRLSKLSLVGNRLVRLRRLCQVLRLIGGRAGTLKTVDLRGNPITVGFYPSLVSGSGRYRGLFSTRKDGHPTKHDQDKQLARIDNHQEDGAMALATLGGCVDIARRGFPDEIDLDGENGQVDTVPREIDDPYTIPAADAVDDRKYLAHLDEATKLRRRVVEVMVQAAASGRLKTLDGLVLDGAGEGRVKKDEVWRRLKELGVVRVREKA</sequence>
<feature type="compositionally biased region" description="Polar residues" evidence="3">
    <location>
        <begin position="907"/>
        <end position="923"/>
    </location>
</feature>
<reference evidence="4 5" key="1">
    <citation type="submission" date="2017-10" db="EMBL/GenBank/DDBJ databases">
        <title>Comparative genomics in systemic dimorphic fungi from Ajellomycetaceae.</title>
        <authorList>
            <person name="Munoz J.F."/>
            <person name="Mcewen J.G."/>
            <person name="Clay O.K."/>
            <person name="Cuomo C.A."/>
        </authorList>
    </citation>
    <scope>NUCLEOTIDE SEQUENCE [LARGE SCALE GENOMIC DNA]</scope>
    <source>
        <strain evidence="4 5">UAMH7299</strain>
    </source>
</reference>
<feature type="compositionally biased region" description="Low complexity" evidence="3">
    <location>
        <begin position="391"/>
        <end position="407"/>
    </location>
</feature>
<keyword evidence="1" id="KW-0433">Leucine-rich repeat</keyword>
<proteinExistence type="predicted"/>
<dbReference type="OrthoDB" id="7451790at2759"/>
<evidence type="ECO:0000256" key="2">
    <source>
        <dbReference type="ARBA" id="ARBA00022737"/>
    </source>
</evidence>
<comment type="caution">
    <text evidence="4">The sequence shown here is derived from an EMBL/GenBank/DDBJ whole genome shotgun (WGS) entry which is preliminary data.</text>
</comment>
<dbReference type="SUPFAM" id="SSF52047">
    <property type="entry name" value="RNI-like"/>
    <property type="match status" value="1"/>
</dbReference>
<dbReference type="GO" id="GO:0061499">
    <property type="term" value="C:outer plaque of mitotic spindle pole body"/>
    <property type="evidence" value="ECO:0007669"/>
    <property type="project" value="TreeGrafter"/>
</dbReference>
<keyword evidence="2" id="KW-0677">Repeat</keyword>
<dbReference type="InterPro" id="IPR001611">
    <property type="entry name" value="Leu-rich_rpt"/>
</dbReference>
<dbReference type="EMBL" id="PDNA01000068">
    <property type="protein sequence ID" value="PGH17110.1"/>
    <property type="molecule type" value="Genomic_DNA"/>
</dbReference>
<feature type="compositionally biased region" description="Basic and acidic residues" evidence="3">
    <location>
        <begin position="318"/>
        <end position="334"/>
    </location>
</feature>
<feature type="compositionally biased region" description="Basic and acidic residues" evidence="3">
    <location>
        <begin position="1100"/>
        <end position="1124"/>
    </location>
</feature>
<feature type="region of interest" description="Disordered" evidence="3">
    <location>
        <begin position="998"/>
        <end position="1195"/>
    </location>
</feature>
<dbReference type="Gene3D" id="3.80.10.10">
    <property type="entry name" value="Ribonuclease Inhibitor"/>
    <property type="match status" value="2"/>
</dbReference>
<dbReference type="STRING" id="1447883.A0A2B7Y7C8"/>
<feature type="compositionally biased region" description="Polar residues" evidence="3">
    <location>
        <begin position="524"/>
        <end position="536"/>
    </location>
</feature>
<dbReference type="Pfam" id="PF13855">
    <property type="entry name" value="LRR_8"/>
    <property type="match status" value="1"/>
</dbReference>
<dbReference type="InterPro" id="IPR052574">
    <property type="entry name" value="CDIRP"/>
</dbReference>
<feature type="compositionally biased region" description="Low complexity" evidence="3">
    <location>
        <begin position="506"/>
        <end position="523"/>
    </location>
</feature>
<feature type="compositionally biased region" description="Polar residues" evidence="3">
    <location>
        <begin position="1047"/>
        <end position="1060"/>
    </location>
</feature>
<evidence type="ECO:0000313" key="4">
    <source>
        <dbReference type="EMBL" id="PGH17110.1"/>
    </source>
</evidence>
<feature type="region of interest" description="Disordered" evidence="3">
    <location>
        <begin position="391"/>
        <end position="458"/>
    </location>
</feature>
<feature type="compositionally biased region" description="Polar residues" evidence="3">
    <location>
        <begin position="301"/>
        <end position="316"/>
    </location>
</feature>
<feature type="compositionally biased region" description="Polar residues" evidence="3">
    <location>
        <begin position="20"/>
        <end position="54"/>
    </location>
</feature>
<evidence type="ECO:0000256" key="3">
    <source>
        <dbReference type="SAM" id="MobiDB-lite"/>
    </source>
</evidence>
<dbReference type="InterPro" id="IPR032675">
    <property type="entry name" value="LRR_dom_sf"/>
</dbReference>
<feature type="compositionally biased region" description="Polar residues" evidence="3">
    <location>
        <begin position="202"/>
        <end position="211"/>
    </location>
</feature>
<dbReference type="InterPro" id="IPR003591">
    <property type="entry name" value="Leu-rich_rpt_typical-subtyp"/>
</dbReference>
<dbReference type="GO" id="GO:1902412">
    <property type="term" value="P:regulation of mitotic cytokinesis"/>
    <property type="evidence" value="ECO:0007669"/>
    <property type="project" value="TreeGrafter"/>
</dbReference>
<feature type="region of interest" description="Disordered" evidence="3">
    <location>
        <begin position="958"/>
        <end position="978"/>
    </location>
</feature>
<dbReference type="GO" id="GO:0031028">
    <property type="term" value="P:septation initiation signaling"/>
    <property type="evidence" value="ECO:0007669"/>
    <property type="project" value="TreeGrafter"/>
</dbReference>
<feature type="region of interest" description="Disordered" evidence="3">
    <location>
        <begin position="556"/>
        <end position="637"/>
    </location>
</feature>
<feature type="compositionally biased region" description="Polar residues" evidence="3">
    <location>
        <begin position="490"/>
        <end position="500"/>
    </location>
</feature>
<evidence type="ECO:0008006" key="6">
    <source>
        <dbReference type="Google" id="ProtNLM"/>
    </source>
</evidence>
<dbReference type="Proteomes" id="UP000224634">
    <property type="component" value="Unassembled WGS sequence"/>
</dbReference>
<dbReference type="PANTHER" id="PTHR47566:SF1">
    <property type="entry name" value="PROTEIN NUD1"/>
    <property type="match status" value="1"/>
</dbReference>
<gene>
    <name evidence="4" type="ORF">AJ80_04985</name>
</gene>
<feature type="region of interest" description="Disordered" evidence="3">
    <location>
        <begin position="863"/>
        <end position="926"/>
    </location>
</feature>
<feature type="region of interest" description="Disordered" evidence="3">
    <location>
        <begin position="685"/>
        <end position="718"/>
    </location>
</feature>
<feature type="compositionally biased region" description="Basic and acidic residues" evidence="3">
    <location>
        <begin position="1033"/>
        <end position="1044"/>
    </location>
</feature>
<feature type="compositionally biased region" description="Polar residues" evidence="3">
    <location>
        <begin position="170"/>
        <end position="184"/>
    </location>
</feature>
<feature type="region of interest" description="Disordered" evidence="3">
    <location>
        <begin position="1"/>
        <end position="70"/>
    </location>
</feature>
<feature type="compositionally biased region" description="Polar residues" evidence="3">
    <location>
        <begin position="875"/>
        <end position="897"/>
    </location>
</feature>
<feature type="compositionally biased region" description="Basic and acidic residues" evidence="3">
    <location>
        <begin position="587"/>
        <end position="602"/>
    </location>
</feature>
<organism evidence="4 5">
    <name type="scientific">Polytolypa hystricis (strain UAMH7299)</name>
    <dbReference type="NCBI Taxonomy" id="1447883"/>
    <lineage>
        <taxon>Eukaryota</taxon>
        <taxon>Fungi</taxon>
        <taxon>Dikarya</taxon>
        <taxon>Ascomycota</taxon>
        <taxon>Pezizomycotina</taxon>
        <taxon>Eurotiomycetes</taxon>
        <taxon>Eurotiomycetidae</taxon>
        <taxon>Onygenales</taxon>
        <taxon>Onygenales incertae sedis</taxon>
        <taxon>Polytolypa</taxon>
    </lineage>
</organism>